<name>A0ABU5HFG1_9BACT</name>
<dbReference type="RefSeq" id="WP_321550603.1">
    <property type="nucleotide sequence ID" value="NZ_JAXIVS010000016.1"/>
</dbReference>
<keyword evidence="8" id="KW-1185">Reference proteome</keyword>
<evidence type="ECO:0000313" key="7">
    <source>
        <dbReference type="EMBL" id="MDY7231892.1"/>
    </source>
</evidence>
<dbReference type="PANTHER" id="PTHR43289:SF6">
    <property type="entry name" value="SERINE_THREONINE-PROTEIN KINASE NEKL-3"/>
    <property type="match status" value="1"/>
</dbReference>
<dbReference type="Proteomes" id="UP001291309">
    <property type="component" value="Unassembled WGS sequence"/>
</dbReference>
<gene>
    <name evidence="7" type="ORF">SYV04_36230</name>
</gene>
<dbReference type="Pfam" id="PF00069">
    <property type="entry name" value="Pkinase"/>
    <property type="match status" value="1"/>
</dbReference>
<feature type="region of interest" description="Disordered" evidence="5">
    <location>
        <begin position="366"/>
        <end position="396"/>
    </location>
</feature>
<evidence type="ECO:0000256" key="4">
    <source>
        <dbReference type="ARBA" id="ARBA00022840"/>
    </source>
</evidence>
<dbReference type="Gene3D" id="1.10.510.10">
    <property type="entry name" value="Transferase(Phosphotransferase) domain 1"/>
    <property type="match status" value="1"/>
</dbReference>
<feature type="compositionally biased region" description="Polar residues" evidence="5">
    <location>
        <begin position="373"/>
        <end position="382"/>
    </location>
</feature>
<evidence type="ECO:0000259" key="6">
    <source>
        <dbReference type="PROSITE" id="PS50011"/>
    </source>
</evidence>
<proteinExistence type="predicted"/>
<dbReference type="CDD" id="cd14014">
    <property type="entry name" value="STKc_PknB_like"/>
    <property type="match status" value="1"/>
</dbReference>
<dbReference type="PROSITE" id="PS50011">
    <property type="entry name" value="PROTEIN_KINASE_DOM"/>
    <property type="match status" value="1"/>
</dbReference>
<comment type="caution">
    <text evidence="7">The sequence shown here is derived from an EMBL/GenBank/DDBJ whole genome shotgun (WGS) entry which is preliminary data.</text>
</comment>
<keyword evidence="4" id="KW-0067">ATP-binding</keyword>
<evidence type="ECO:0000256" key="5">
    <source>
        <dbReference type="SAM" id="MobiDB-lite"/>
    </source>
</evidence>
<sequence length="396" mass="42868">MATVTGPQIPEEGLILFSLGDFSYAFLRVLETTNHGETVMIVQQRSRLGPEGNYIARRVLPTSPKHDPESLARIRARLEEEARLATYLDHPNIARVLGRAESHGALYILCERVSGTRLDTYVTAACMRGVCLSAGFALYVGAEVASALHHAHTRTDEKGRPLGIIHRDVNPARIYLKADGSVRLTDFALARSLLPGRVATTVPRPQGDAFYGAPEALLGEPMDSRSDLFALGLVMLEIATGRGLYGTLTVRAADVEEALTPEVRAKVVAAHNLATIVELPEQVDDYILRAATYTAREVEELTANVFPPLRSILRTLLQRRPEDRYPSAAALEDDLRKGLAALGAPYGAPEAIAEVRRIARAARMHKDVGGPTAQDSASTTRKLSADHVITSPGSSA</sequence>
<dbReference type="SUPFAM" id="SSF56112">
    <property type="entry name" value="Protein kinase-like (PK-like)"/>
    <property type="match status" value="1"/>
</dbReference>
<dbReference type="InterPro" id="IPR011009">
    <property type="entry name" value="Kinase-like_dom_sf"/>
</dbReference>
<dbReference type="Gene3D" id="3.30.200.20">
    <property type="entry name" value="Phosphorylase Kinase, domain 1"/>
    <property type="match status" value="1"/>
</dbReference>
<dbReference type="EC" id="2.7.11.1" evidence="7"/>
<keyword evidence="3 7" id="KW-0418">Kinase</keyword>
<feature type="domain" description="Protein kinase" evidence="6">
    <location>
        <begin position="27"/>
        <end position="336"/>
    </location>
</feature>
<dbReference type="PANTHER" id="PTHR43289">
    <property type="entry name" value="MITOGEN-ACTIVATED PROTEIN KINASE KINASE KINASE 20-RELATED"/>
    <property type="match status" value="1"/>
</dbReference>
<keyword evidence="2" id="KW-0547">Nucleotide-binding</keyword>
<organism evidence="7 8">
    <name type="scientific">Hyalangium rubrum</name>
    <dbReference type="NCBI Taxonomy" id="3103134"/>
    <lineage>
        <taxon>Bacteria</taxon>
        <taxon>Pseudomonadati</taxon>
        <taxon>Myxococcota</taxon>
        <taxon>Myxococcia</taxon>
        <taxon>Myxococcales</taxon>
        <taxon>Cystobacterineae</taxon>
        <taxon>Archangiaceae</taxon>
        <taxon>Hyalangium</taxon>
    </lineage>
</organism>
<evidence type="ECO:0000256" key="2">
    <source>
        <dbReference type="ARBA" id="ARBA00022741"/>
    </source>
</evidence>
<evidence type="ECO:0000256" key="1">
    <source>
        <dbReference type="ARBA" id="ARBA00022679"/>
    </source>
</evidence>
<reference evidence="7 8" key="1">
    <citation type="submission" date="2023-12" db="EMBL/GenBank/DDBJ databases">
        <title>the genome sequence of Hyalangium sp. s54d21.</title>
        <authorList>
            <person name="Zhang X."/>
        </authorList>
    </citation>
    <scope>NUCLEOTIDE SEQUENCE [LARGE SCALE GENOMIC DNA]</scope>
    <source>
        <strain evidence="8">s54d21</strain>
    </source>
</reference>
<dbReference type="InterPro" id="IPR000719">
    <property type="entry name" value="Prot_kinase_dom"/>
</dbReference>
<evidence type="ECO:0000313" key="8">
    <source>
        <dbReference type="Proteomes" id="UP001291309"/>
    </source>
</evidence>
<dbReference type="EMBL" id="JAXIVS010000016">
    <property type="protein sequence ID" value="MDY7231892.1"/>
    <property type="molecule type" value="Genomic_DNA"/>
</dbReference>
<accession>A0ABU5HFG1</accession>
<evidence type="ECO:0000256" key="3">
    <source>
        <dbReference type="ARBA" id="ARBA00022777"/>
    </source>
</evidence>
<protein>
    <submittedName>
        <fullName evidence="7">Serine/threonine-protein kinase</fullName>
        <ecNumber evidence="7">2.7.11.1</ecNumber>
    </submittedName>
</protein>
<keyword evidence="1 7" id="KW-0808">Transferase</keyword>
<dbReference type="GO" id="GO:0004674">
    <property type="term" value="F:protein serine/threonine kinase activity"/>
    <property type="evidence" value="ECO:0007669"/>
    <property type="project" value="UniProtKB-EC"/>
</dbReference>